<dbReference type="InterPro" id="IPR001969">
    <property type="entry name" value="Aspartic_peptidase_AS"/>
</dbReference>
<evidence type="ECO:0000313" key="1">
    <source>
        <dbReference type="EMBL" id="EEF68409.1"/>
    </source>
</evidence>
<evidence type="ECO:0000313" key="2">
    <source>
        <dbReference type="Proteomes" id="UP000005950"/>
    </source>
</evidence>
<dbReference type="InterPro" id="IPR034122">
    <property type="entry name" value="Retropepsin-like_bacterial"/>
</dbReference>
<dbReference type="CDD" id="cd05483">
    <property type="entry name" value="retropepsin_like_bacteria"/>
    <property type="match status" value="1"/>
</dbReference>
<dbReference type="Pfam" id="PF13650">
    <property type="entry name" value="Asp_protease_2"/>
    <property type="match status" value="1"/>
</dbReference>
<name>B9Y6I7_9FIRM</name>
<accession>B9Y6I7</accession>
<dbReference type="Gene3D" id="2.40.70.10">
    <property type="entry name" value="Acid Proteases"/>
    <property type="match status" value="2"/>
</dbReference>
<dbReference type="OrthoDB" id="2812760at2"/>
<dbReference type="EMBL" id="ACCF01000082">
    <property type="protein sequence ID" value="EEF68409.1"/>
    <property type="molecule type" value="Genomic_DNA"/>
</dbReference>
<comment type="caution">
    <text evidence="1">The sequence shown here is derived from an EMBL/GenBank/DDBJ whole genome shotgun (WGS) entry which is preliminary data.</text>
</comment>
<dbReference type="SUPFAM" id="SSF50630">
    <property type="entry name" value="Acid proteases"/>
    <property type="match status" value="1"/>
</dbReference>
<proteinExistence type="predicted"/>
<dbReference type="InterPro" id="IPR021109">
    <property type="entry name" value="Peptidase_aspartic_dom_sf"/>
</dbReference>
<dbReference type="AlphaFoldDB" id="B9Y6I7"/>
<dbReference type="HOGENOM" id="CLU_771109_0_0_9"/>
<sequence length="359" mass="39794">MEWTSLLWKPSRRQFPRDFIVTPEVHSKSILFYGIVRVFFHAAEKSGIGCGRDRFSCYTESRKLKGEGRVMKLTWMEAEQPLPRIDRGLPNVFPIPIQLQGQPAVVLFDTGASCSAVRRSVAEAAGLRPLHEQIAGGGSGLGRIQAEKWLAETVQIGPLTVTEQVWMVLPDACFVFELETGHPAQIDGLLGWDVLQFGCWQWDEKSQRLSGKPSLPEKSTIHELTGWDSMPVVQAETNGEILCWGFDSGNTSTTGGSLFYSRLPESLPLELETLTGVDGTTQVPAKRLARLPLRIGTAEMILSDVPVINKTLYPVRDQAVAGLLGADVLAGCSWRLDYPNRRLELKPEATNSNRPVRRV</sequence>
<organism evidence="1 2">
    <name type="scientific">Holdemania filiformis DSM 12042</name>
    <dbReference type="NCBI Taxonomy" id="545696"/>
    <lineage>
        <taxon>Bacteria</taxon>
        <taxon>Bacillati</taxon>
        <taxon>Bacillota</taxon>
        <taxon>Erysipelotrichia</taxon>
        <taxon>Erysipelotrichales</taxon>
        <taxon>Erysipelotrichaceae</taxon>
        <taxon>Holdemania</taxon>
    </lineage>
</organism>
<gene>
    <name evidence="1" type="ORF">HOLDEFILI_01427</name>
</gene>
<dbReference type="Proteomes" id="UP000005950">
    <property type="component" value="Unassembled WGS sequence"/>
</dbReference>
<dbReference type="GO" id="GO:0004190">
    <property type="term" value="F:aspartic-type endopeptidase activity"/>
    <property type="evidence" value="ECO:0007669"/>
    <property type="project" value="InterPro"/>
</dbReference>
<dbReference type="eggNOG" id="COG3577">
    <property type="taxonomic scope" value="Bacteria"/>
</dbReference>
<dbReference type="PROSITE" id="PS00141">
    <property type="entry name" value="ASP_PROTEASE"/>
    <property type="match status" value="1"/>
</dbReference>
<reference evidence="1 2" key="2">
    <citation type="submission" date="2009-02" db="EMBL/GenBank/DDBJ databases">
        <title>Draft genome sequence of Holdemania filiformis DSM 12042.</title>
        <authorList>
            <person name="Sudarsanam P."/>
            <person name="Ley R."/>
            <person name="Guruge J."/>
            <person name="Turnbaugh P.J."/>
            <person name="Mahowald M."/>
            <person name="Liep D."/>
            <person name="Gordon J."/>
        </authorList>
    </citation>
    <scope>NUCLEOTIDE SEQUENCE [LARGE SCALE GENOMIC DNA]</scope>
    <source>
        <strain evidence="1 2">DSM 12042</strain>
    </source>
</reference>
<evidence type="ECO:0008006" key="3">
    <source>
        <dbReference type="Google" id="ProtNLM"/>
    </source>
</evidence>
<dbReference type="GO" id="GO:0006508">
    <property type="term" value="P:proteolysis"/>
    <property type="evidence" value="ECO:0007669"/>
    <property type="project" value="InterPro"/>
</dbReference>
<dbReference type="STRING" id="545696.HOLDEFILI_01427"/>
<reference evidence="1 2" key="1">
    <citation type="submission" date="2008-12" db="EMBL/GenBank/DDBJ databases">
        <authorList>
            <person name="Fulton L."/>
            <person name="Clifton S."/>
            <person name="Fulton B."/>
            <person name="Xu J."/>
            <person name="Minx P."/>
            <person name="Pepin K.H."/>
            <person name="Johnson M."/>
            <person name="Bhonagiri V."/>
            <person name="Nash W.E."/>
            <person name="Mardis E.R."/>
            <person name="Wilson R.K."/>
        </authorList>
    </citation>
    <scope>NUCLEOTIDE SEQUENCE [LARGE SCALE GENOMIC DNA]</scope>
    <source>
        <strain evidence="1 2">DSM 12042</strain>
    </source>
</reference>
<protein>
    <recommendedName>
        <fullName evidence="3">Peptidase A2 domain-containing protein</fullName>
    </recommendedName>
</protein>